<reference evidence="5 6" key="1">
    <citation type="submission" date="2018-08" db="EMBL/GenBank/DDBJ databases">
        <title>Comparative analysis of Burkholderia isolates from Puerto Rico.</title>
        <authorList>
            <person name="Hall C."/>
            <person name="Sahl J."/>
            <person name="Wagner D."/>
        </authorList>
    </citation>
    <scope>NUCLEOTIDE SEQUENCE [LARGE SCALE GENOMIC DNA]</scope>
    <source>
        <strain evidence="5 6">Bp8966</strain>
    </source>
</reference>
<evidence type="ECO:0000313" key="6">
    <source>
        <dbReference type="Proteomes" id="UP000281098"/>
    </source>
</evidence>
<dbReference type="Pfam" id="PF13205">
    <property type="entry name" value="Big_5"/>
    <property type="match status" value="1"/>
</dbReference>
<dbReference type="InterPro" id="IPR032812">
    <property type="entry name" value="SbsA_Ig"/>
</dbReference>
<dbReference type="InterPro" id="IPR036844">
    <property type="entry name" value="Hint_dom_sf"/>
</dbReference>
<dbReference type="RefSeq" id="WP_059882496.1">
    <property type="nucleotide sequence ID" value="NZ_CABVPM010000022.1"/>
</dbReference>
<dbReference type="Proteomes" id="UP000473470">
    <property type="component" value="Unassembled WGS sequence"/>
</dbReference>
<comment type="caution">
    <text evidence="4">The sequence shown here is derived from an EMBL/GenBank/DDBJ whole genome shotgun (WGS) entry which is preliminary data.</text>
</comment>
<keyword evidence="1" id="KW-0732">Signal</keyword>
<evidence type="ECO:0000313" key="4">
    <source>
        <dbReference type="EMBL" id="KAB0639346.1"/>
    </source>
</evidence>
<evidence type="ECO:0000259" key="3">
    <source>
        <dbReference type="Pfam" id="PF13205"/>
    </source>
</evidence>
<name>A0A3P0G9K2_9BURK</name>
<dbReference type="GeneID" id="93057264"/>
<feature type="domain" description="SbsA Ig-like" evidence="3">
    <location>
        <begin position="483"/>
        <end position="568"/>
    </location>
</feature>
<dbReference type="EMBL" id="VZOK01000010">
    <property type="protein sequence ID" value="KAB0639346.1"/>
    <property type="molecule type" value="Genomic_DNA"/>
</dbReference>
<accession>A0A3P0G9K2</accession>
<protein>
    <recommendedName>
        <fullName evidence="3">SbsA Ig-like domain-containing protein</fullName>
    </recommendedName>
</protein>
<dbReference type="KEGG" id="bstg:WT74_20675"/>
<evidence type="ECO:0000256" key="2">
    <source>
        <dbReference type="SAM" id="MobiDB-lite"/>
    </source>
</evidence>
<reference evidence="4 7" key="2">
    <citation type="submission" date="2019-09" db="EMBL/GenBank/DDBJ databases">
        <title>Draft genome sequences of 48 bacterial type strains from the CCUG.</title>
        <authorList>
            <person name="Tunovic T."/>
            <person name="Pineiro-Iglesias B."/>
            <person name="Unosson C."/>
            <person name="Inganas E."/>
            <person name="Ohlen M."/>
            <person name="Cardew S."/>
            <person name="Jensie-Markopoulos S."/>
            <person name="Salva-Serra F."/>
            <person name="Jaen-Luchoro D."/>
            <person name="Karlsson R."/>
            <person name="Svensson-Stadler L."/>
            <person name="Chun J."/>
            <person name="Moore E."/>
        </authorList>
    </citation>
    <scope>NUCLEOTIDE SEQUENCE [LARGE SCALE GENOMIC DNA]</scope>
    <source>
        <strain evidence="4 7">CCUG 65686</strain>
    </source>
</reference>
<dbReference type="EMBL" id="QTPM01000027">
    <property type="protein sequence ID" value="RQY89220.1"/>
    <property type="molecule type" value="Genomic_DNA"/>
</dbReference>
<dbReference type="Proteomes" id="UP000281098">
    <property type="component" value="Unassembled WGS sequence"/>
</dbReference>
<dbReference type="AlphaFoldDB" id="A0A3P0G9K2"/>
<sequence>MATPTCSAQHCSANSQQINETCKKEGWQVNHLVLVCDPNTGYCCNCTCSCLAFDTPVAVSATQTKAIQTLALQDPVLAFDPTGASQQRSVAFSDGTSAISVQPEMAYVSFKIGADERTVTVTLNHTFLLADTRKLIQAQMLSVGTGLLLADGTTAAVTRLEIKSYTGGVWNIATSIGKPINLDGHLIDTDGILSGDFAVQTFYDDLVKQGLATAPGVYPAVTTRGHDQAADANAAVTLAARPRHDFAQFLATATGAHQVIRQPNAQGGAVTLHGDHSATLAVPPAAMTGGFLTEIQADELRIGGLHPVTRNPQRAGDCLWLMKLFHAFFPDIHFVFDASAREANGYAFYLGTTKYVLVQGGLVRAVPLEWQGLSLVLGYLVSRFPNQAQQPTGFVCKPEADYYAPAPLQTVFNRLYPDVIFDAISQVEATFKLIPTRADQPTPGCHPTNLDCRITTYRQAIGFNPLPVCAGGPPAADLRLLSATSSTDDSGVTLTFSAPIDMASAEDKDNYFFHPHMDQILKISNGQASNKVTITGGFAPKTAYTVTASNVKSSEGNTLDPNYVSSGFHTP</sequence>
<organism evidence="4 7">
    <name type="scientific">Burkholderia stagnalis</name>
    <dbReference type="NCBI Taxonomy" id="1503054"/>
    <lineage>
        <taxon>Bacteria</taxon>
        <taxon>Pseudomonadati</taxon>
        <taxon>Pseudomonadota</taxon>
        <taxon>Betaproteobacteria</taxon>
        <taxon>Burkholderiales</taxon>
        <taxon>Burkholderiaceae</taxon>
        <taxon>Burkholderia</taxon>
        <taxon>Burkholderia cepacia complex</taxon>
    </lineage>
</organism>
<dbReference type="InterPro" id="IPR014755">
    <property type="entry name" value="Cu-Rt/internalin_Ig-like"/>
</dbReference>
<dbReference type="Gene3D" id="2.60.40.1220">
    <property type="match status" value="1"/>
</dbReference>
<keyword evidence="6" id="KW-1185">Reference proteome</keyword>
<evidence type="ECO:0000256" key="1">
    <source>
        <dbReference type="ARBA" id="ARBA00022729"/>
    </source>
</evidence>
<dbReference type="SUPFAM" id="SSF51294">
    <property type="entry name" value="Hedgehog/intein (Hint) domain"/>
    <property type="match status" value="1"/>
</dbReference>
<evidence type="ECO:0000313" key="7">
    <source>
        <dbReference type="Proteomes" id="UP000473470"/>
    </source>
</evidence>
<dbReference type="Gene3D" id="2.170.16.10">
    <property type="entry name" value="Hedgehog/Intein (Hint) domain"/>
    <property type="match status" value="1"/>
</dbReference>
<feature type="region of interest" description="Disordered" evidence="2">
    <location>
        <begin position="552"/>
        <end position="571"/>
    </location>
</feature>
<gene>
    <name evidence="5" type="ORF">DF017_21220</name>
    <name evidence="4" type="ORF">F7R25_08855</name>
</gene>
<proteinExistence type="predicted"/>
<evidence type="ECO:0000313" key="5">
    <source>
        <dbReference type="EMBL" id="RQY89220.1"/>
    </source>
</evidence>